<reference evidence="1" key="2">
    <citation type="submission" date="2024-02" db="EMBL/GenBank/DDBJ databases">
        <title>The Genome Sequence of Enterococcus diestrammenae JM9A.</title>
        <authorList>
            <person name="Earl A."/>
            <person name="Manson A."/>
            <person name="Gilmore M."/>
            <person name="Sanders J."/>
            <person name="Shea T."/>
            <person name="Howe W."/>
            <person name="Livny J."/>
            <person name="Cuomo C."/>
            <person name="Neafsey D."/>
            <person name="Birren B."/>
        </authorList>
    </citation>
    <scope>NUCLEOTIDE SEQUENCE</scope>
    <source>
        <strain evidence="1">JM9A</strain>
    </source>
</reference>
<evidence type="ECO:0000313" key="1">
    <source>
        <dbReference type="EMBL" id="MEO1782679.1"/>
    </source>
</evidence>
<reference evidence="1" key="1">
    <citation type="submission" date="2016-06" db="EMBL/GenBank/DDBJ databases">
        <authorList>
            <person name="Van Tyne D."/>
        </authorList>
    </citation>
    <scope>NUCLEOTIDE SEQUENCE</scope>
    <source>
        <strain evidence="1">JM9A</strain>
    </source>
</reference>
<accession>A0ABV0F3P1</accession>
<name>A0ABV0F3P1_9ENTE</name>
<protein>
    <recommendedName>
        <fullName evidence="3">Holin-like toxin</fullName>
    </recommendedName>
</protein>
<organism evidence="1 2">
    <name type="scientific">Enterococcus diestrammenae</name>
    <dbReference type="NCBI Taxonomy" id="1155073"/>
    <lineage>
        <taxon>Bacteria</taxon>
        <taxon>Bacillati</taxon>
        <taxon>Bacillota</taxon>
        <taxon>Bacilli</taxon>
        <taxon>Lactobacillales</taxon>
        <taxon>Enterococcaceae</taxon>
        <taxon>Enterococcus</taxon>
    </lineage>
</organism>
<proteinExistence type="predicted"/>
<keyword evidence="2" id="KW-1185">Reference proteome</keyword>
<dbReference type="EMBL" id="MAEI02000001">
    <property type="protein sequence ID" value="MEO1782679.1"/>
    <property type="molecule type" value="Genomic_DNA"/>
</dbReference>
<evidence type="ECO:0000313" key="2">
    <source>
        <dbReference type="Proteomes" id="UP001429357"/>
    </source>
</evidence>
<comment type="caution">
    <text evidence="1">The sequence shown here is derived from an EMBL/GenBank/DDBJ whole genome shotgun (WGS) entry which is preliminary data.</text>
</comment>
<evidence type="ECO:0008006" key="3">
    <source>
        <dbReference type="Google" id="ProtNLM"/>
    </source>
</evidence>
<sequence length="41" mass="4681">MKKMKFSIVGIDMTVAFKIEMNYLELVALVTLTLSLKFKGK</sequence>
<dbReference type="Proteomes" id="UP001429357">
    <property type="component" value="Unassembled WGS sequence"/>
</dbReference>
<gene>
    <name evidence="1" type="ORF">BAU18_002294</name>
</gene>